<evidence type="ECO:0000313" key="3">
    <source>
        <dbReference type="Proteomes" id="UP000286678"/>
    </source>
</evidence>
<protein>
    <recommendedName>
        <fullName evidence="4">Outer membrane protein assembly factor BamC</fullName>
    </recommendedName>
</protein>
<name>A0A432XPB2_9GAMM</name>
<gene>
    <name evidence="2" type="ORF">CWE21_00235</name>
</gene>
<comment type="caution">
    <text evidence="2">The sequence shown here is derived from an EMBL/GenBank/DDBJ whole genome shotgun (WGS) entry which is preliminary data.</text>
</comment>
<evidence type="ECO:0000256" key="1">
    <source>
        <dbReference type="SAM" id="SignalP"/>
    </source>
</evidence>
<keyword evidence="1" id="KW-0732">Signal</keyword>
<dbReference type="EMBL" id="PIPT01000001">
    <property type="protein sequence ID" value="RUO50568.1"/>
    <property type="molecule type" value="Genomic_DNA"/>
</dbReference>
<dbReference type="Gene3D" id="3.30.310.170">
    <property type="entry name" value="Outer membrane protein assembly factor BamC"/>
    <property type="match status" value="1"/>
</dbReference>
<feature type="chain" id="PRO_5019148431" description="Outer membrane protein assembly factor BamC" evidence="1">
    <location>
        <begin position="19"/>
        <end position="353"/>
    </location>
</feature>
<dbReference type="AlphaFoldDB" id="A0A432XPB2"/>
<keyword evidence="3" id="KW-1185">Reference proteome</keyword>
<dbReference type="InterPro" id="IPR010653">
    <property type="entry name" value="NlpB/DapX"/>
</dbReference>
<dbReference type="PROSITE" id="PS51257">
    <property type="entry name" value="PROKAR_LIPOPROTEIN"/>
    <property type="match status" value="1"/>
</dbReference>
<reference evidence="3" key="1">
    <citation type="journal article" date="2018" name="Front. Microbiol.">
        <title>Genome-Based Analysis Reveals the Taxonomy and Diversity of the Family Idiomarinaceae.</title>
        <authorList>
            <person name="Liu Y."/>
            <person name="Lai Q."/>
            <person name="Shao Z."/>
        </authorList>
    </citation>
    <scope>NUCLEOTIDE SEQUENCE [LARGE SCALE GENOMIC DNA]</scope>
    <source>
        <strain evidence="3">SW15</strain>
    </source>
</reference>
<accession>A0A432XPB2</accession>
<evidence type="ECO:0000313" key="2">
    <source>
        <dbReference type="EMBL" id="RUO50568.1"/>
    </source>
</evidence>
<evidence type="ECO:0008006" key="4">
    <source>
        <dbReference type="Google" id="ProtNLM"/>
    </source>
</evidence>
<dbReference type="Pfam" id="PF06804">
    <property type="entry name" value="Lipoprotein_18"/>
    <property type="match status" value="1"/>
</dbReference>
<dbReference type="Proteomes" id="UP000286678">
    <property type="component" value="Unassembled WGS sequence"/>
</dbReference>
<sequence>MKVSSIAMICLSSLAVSACSFTPREQAEGGFDYTNTQSVQALEPAPGKQLPERSRRYEIPPVDGTGAVGANMNVLPPVLVRGTAAGSRASENVDVTAVDFSELDGMEDLPNFTWEGIKAALQRENLTIVAETPEQSLTTGWQQEQLEVGEDELAATVQRQYQVTMQVPDHRRTATVTVDMVDKKVSGPGASEVPGGVSDTNAEANLLNAMINEIAVRQQGVFEAAEAAATVTVQPSFNDAGFPAYQLDIGFDVAWPLMADVLEGLGFEIDDLNQSAGMYYLEYMRDPGFSLAFWNDQREGKLDLADGSYQLNVKGDDSTTTLTFYRGDTPLTAADIDRLYGPIAAEIRQRSAL</sequence>
<dbReference type="OrthoDB" id="5598420at2"/>
<proteinExistence type="predicted"/>
<dbReference type="RefSeq" id="WP_126832039.1">
    <property type="nucleotide sequence ID" value="NZ_PIPT01000001.1"/>
</dbReference>
<organism evidence="2 3">
    <name type="scientific">Pseudidiomarina aquimaris</name>
    <dbReference type="NCBI Taxonomy" id="641841"/>
    <lineage>
        <taxon>Bacteria</taxon>
        <taxon>Pseudomonadati</taxon>
        <taxon>Pseudomonadota</taxon>
        <taxon>Gammaproteobacteria</taxon>
        <taxon>Alteromonadales</taxon>
        <taxon>Idiomarinaceae</taxon>
        <taxon>Pseudidiomarina</taxon>
    </lineage>
</organism>
<feature type="signal peptide" evidence="1">
    <location>
        <begin position="1"/>
        <end position="18"/>
    </location>
</feature>
<dbReference type="InterPro" id="IPR042268">
    <property type="entry name" value="BamC_C"/>
</dbReference>